<comment type="caution">
    <text evidence="3">The sequence shown here is derived from an EMBL/GenBank/DDBJ whole genome shotgun (WGS) entry which is preliminary data.</text>
</comment>
<dbReference type="RefSeq" id="WP_010368081.1">
    <property type="nucleotide sequence ID" value="NZ_AHBZ03000022.1"/>
</dbReference>
<evidence type="ECO:0000313" key="4">
    <source>
        <dbReference type="Proteomes" id="UP000016487"/>
    </source>
</evidence>
<sequence>MDMLKNSKWFVPYSYSPAAKLNLFCLHHAGGSAAFYSAWPKHLSAMVNVIAIQLPGRESRYGEPFANNIEQIVSELVKYSAVFAHKPYALFGHSLGALIGFSLAKELIRSQDITPQFFISSAHPAPRRSRLEDKLDGLPDDQFVQKMVDKYGGISEEVLNSKELLEFLMPRFRADIFLSEAHLSSALNPVPFSIVTLYGKNDKSVTLPGIQAWQHETQEQLQIHSFEGNHFFVETEEEKVLGIINKLVAKHLWALEV</sequence>
<evidence type="ECO:0000313" key="3">
    <source>
        <dbReference type="EMBL" id="KAF7768876.1"/>
    </source>
</evidence>
<dbReference type="InterPro" id="IPR029058">
    <property type="entry name" value="AB_hydrolase_fold"/>
</dbReference>
<name>A0AAD4AH19_9GAMM</name>
<dbReference type="InterPro" id="IPR012223">
    <property type="entry name" value="TEII"/>
</dbReference>
<proteinExistence type="inferred from homology"/>
<dbReference type="SUPFAM" id="SSF53474">
    <property type="entry name" value="alpha/beta-Hydrolases"/>
    <property type="match status" value="1"/>
</dbReference>
<dbReference type="GO" id="GO:0016787">
    <property type="term" value="F:hydrolase activity"/>
    <property type="evidence" value="ECO:0007669"/>
    <property type="project" value="UniProtKB-KW"/>
</dbReference>
<dbReference type="Pfam" id="PF00975">
    <property type="entry name" value="Thioesterase"/>
    <property type="match status" value="1"/>
</dbReference>
<organism evidence="3 4">
    <name type="scientific">Pseudoalteromonas citrea</name>
    <dbReference type="NCBI Taxonomy" id="43655"/>
    <lineage>
        <taxon>Bacteria</taxon>
        <taxon>Pseudomonadati</taxon>
        <taxon>Pseudomonadota</taxon>
        <taxon>Gammaproteobacteria</taxon>
        <taxon>Alteromonadales</taxon>
        <taxon>Pseudoalteromonadaceae</taxon>
        <taxon>Pseudoalteromonas</taxon>
    </lineage>
</organism>
<dbReference type="Proteomes" id="UP000016487">
    <property type="component" value="Unassembled WGS sequence"/>
</dbReference>
<dbReference type="PANTHER" id="PTHR11487">
    <property type="entry name" value="THIOESTERASE"/>
    <property type="match status" value="1"/>
</dbReference>
<dbReference type="AlphaFoldDB" id="A0AAD4AH19"/>
<keyword evidence="3" id="KW-0378">Hydrolase</keyword>
<protein>
    <submittedName>
        <fullName evidence="3">Medium-chain acyl-[acyl-carrier-protein] hydrolase</fullName>
    </submittedName>
</protein>
<accession>A0AAD4AH19</accession>
<gene>
    <name evidence="3" type="ORF">PCIT_a3394</name>
</gene>
<dbReference type="GO" id="GO:0008610">
    <property type="term" value="P:lipid biosynthetic process"/>
    <property type="evidence" value="ECO:0007669"/>
    <property type="project" value="TreeGrafter"/>
</dbReference>
<comment type="similarity">
    <text evidence="1">Belongs to the thioesterase family.</text>
</comment>
<dbReference type="InterPro" id="IPR001031">
    <property type="entry name" value="Thioesterase"/>
</dbReference>
<dbReference type="PANTHER" id="PTHR11487:SF0">
    <property type="entry name" value="S-ACYL FATTY ACID SYNTHASE THIOESTERASE, MEDIUM CHAIN"/>
    <property type="match status" value="1"/>
</dbReference>
<dbReference type="Gene3D" id="3.40.50.1820">
    <property type="entry name" value="alpha/beta hydrolase"/>
    <property type="match status" value="1"/>
</dbReference>
<dbReference type="EMBL" id="AHBZ03000022">
    <property type="protein sequence ID" value="KAF7768876.1"/>
    <property type="molecule type" value="Genomic_DNA"/>
</dbReference>
<feature type="domain" description="Thioesterase" evidence="2">
    <location>
        <begin position="23"/>
        <end position="246"/>
    </location>
</feature>
<reference evidence="3" key="1">
    <citation type="journal article" date="2012" name="J. Bacteriol.">
        <title>Genome sequences of type strains of seven species of the marine bacterium Pseudoalteromonas.</title>
        <authorList>
            <person name="Xie B.B."/>
            <person name="Shu Y.L."/>
            <person name="Qin Q.L."/>
            <person name="Rong J.C."/>
            <person name="Zhang X.Y."/>
            <person name="Chen X.L."/>
            <person name="Shi M."/>
            <person name="He H.L."/>
            <person name="Zhou B.C."/>
            <person name="Zhang Y.Z."/>
        </authorList>
    </citation>
    <scope>NUCLEOTIDE SEQUENCE</scope>
    <source>
        <strain evidence="3">DSM 8771</strain>
    </source>
</reference>
<reference evidence="3" key="2">
    <citation type="submission" date="2015-03" db="EMBL/GenBank/DDBJ databases">
        <title>Genome sequence of Pseudoalteromonas citrea.</title>
        <authorList>
            <person name="Xie B.-B."/>
            <person name="Rong J.-C."/>
            <person name="Qin Q.-L."/>
            <person name="Zhang Y.-Z."/>
        </authorList>
    </citation>
    <scope>NUCLEOTIDE SEQUENCE</scope>
    <source>
        <strain evidence="3">DSM 8771</strain>
    </source>
</reference>
<evidence type="ECO:0000259" key="2">
    <source>
        <dbReference type="Pfam" id="PF00975"/>
    </source>
</evidence>
<evidence type="ECO:0000256" key="1">
    <source>
        <dbReference type="ARBA" id="ARBA00007169"/>
    </source>
</evidence>